<dbReference type="CDD" id="cd00067">
    <property type="entry name" value="GAL4"/>
    <property type="match status" value="1"/>
</dbReference>
<proteinExistence type="predicted"/>
<dbReference type="InterPro" id="IPR036864">
    <property type="entry name" value="Zn2-C6_fun-type_DNA-bd_sf"/>
</dbReference>
<dbReference type="SMART" id="SM00066">
    <property type="entry name" value="GAL4"/>
    <property type="match status" value="1"/>
</dbReference>
<keyword evidence="4" id="KW-0238">DNA-binding</keyword>
<evidence type="ECO:0000256" key="5">
    <source>
        <dbReference type="ARBA" id="ARBA00023163"/>
    </source>
</evidence>
<dbReference type="InterPro" id="IPR001138">
    <property type="entry name" value="Zn2Cys6_DnaBD"/>
</dbReference>
<evidence type="ECO:0000256" key="1">
    <source>
        <dbReference type="ARBA" id="ARBA00022723"/>
    </source>
</evidence>
<dbReference type="InterPro" id="IPR052360">
    <property type="entry name" value="Transcr_Regulatory_Proteins"/>
</dbReference>
<dbReference type="Pfam" id="PF00172">
    <property type="entry name" value="Zn_clus"/>
    <property type="match status" value="1"/>
</dbReference>
<keyword evidence="5" id="KW-0804">Transcription</keyword>
<dbReference type="GO" id="GO:0003677">
    <property type="term" value="F:DNA binding"/>
    <property type="evidence" value="ECO:0007669"/>
    <property type="project" value="UniProtKB-KW"/>
</dbReference>
<evidence type="ECO:0000256" key="4">
    <source>
        <dbReference type="ARBA" id="ARBA00023125"/>
    </source>
</evidence>
<dbReference type="PANTHER" id="PTHR36206">
    <property type="entry name" value="ASPERCRYPTIN BIOSYNTHESIS CLUSTER-SPECIFIC TRANSCRIPTION REGULATOR ATNN-RELATED"/>
    <property type="match status" value="1"/>
</dbReference>
<accession>A0A6A5ZZV8</accession>
<evidence type="ECO:0000313" key="8">
    <source>
        <dbReference type="EMBL" id="KAF2124247.1"/>
    </source>
</evidence>
<keyword evidence="2" id="KW-0862">Zinc</keyword>
<dbReference type="GO" id="GO:0008270">
    <property type="term" value="F:zinc ion binding"/>
    <property type="evidence" value="ECO:0007669"/>
    <property type="project" value="InterPro"/>
</dbReference>
<keyword evidence="3" id="KW-0805">Transcription regulation</keyword>
<dbReference type="GO" id="GO:0000981">
    <property type="term" value="F:DNA-binding transcription factor activity, RNA polymerase II-specific"/>
    <property type="evidence" value="ECO:0007669"/>
    <property type="project" value="InterPro"/>
</dbReference>
<dbReference type="PROSITE" id="PS50048">
    <property type="entry name" value="ZN2_CY6_FUNGAL_2"/>
    <property type="match status" value="1"/>
</dbReference>
<dbReference type="EMBL" id="ML977520">
    <property type="protein sequence ID" value="KAF2124247.1"/>
    <property type="molecule type" value="Genomic_DNA"/>
</dbReference>
<name>A0A6A5ZZV8_9PLEO</name>
<sequence>MTSTSTTRRKTRTSTPRVRTGCQTCRKRHIKCDETEPLCLKCAQAGWKCDGYVRRSSNLQPSASDKSVASTTLLESALSITRYSLPFRIPGSQKDRQLLHYFCVQGSYEMAGYLSCDFWTRTVLQESYREPVVRQALVSLSSLHLDYITLATPRTEVARGETLAQYGKALRALGKHLEKPDMNATRTALICCILFYCFEATLGNDQAAMHHLQCGLNTLTSYRQVEGFHETQDMSILSRVFERLDLQATLFDDGRVPNLVLTSDEDREICTTNLGCVEAFSRLDDAYRSLIKLQNWLFHFLTKNTLYKPHEREAIPASVLQEKDHLMKQFNRWMVRFDNIRYQANQDDREQCGIQTLLIHQQVSSMLLEADYPADDSVFGASPNPRAEEVLGLADNVLRLTRHEITLGKTAKNSCRNFSSDTGVVAPLFTLAMKCSDESVCLRATELLATSQRREGLYDAQSMVAIIHQFRDARQQKRVRSEECRIEDATTPSLETLFADELNKTTGGMDRKADFINSLPLATYPQN</sequence>
<keyword evidence="1" id="KW-0479">Metal-binding</keyword>
<dbReference type="Proteomes" id="UP000799771">
    <property type="component" value="Unassembled WGS sequence"/>
</dbReference>
<evidence type="ECO:0000256" key="3">
    <source>
        <dbReference type="ARBA" id="ARBA00023015"/>
    </source>
</evidence>
<dbReference type="PROSITE" id="PS00463">
    <property type="entry name" value="ZN2_CY6_FUNGAL_1"/>
    <property type="match status" value="1"/>
</dbReference>
<feature type="domain" description="Zn(2)-C6 fungal-type" evidence="7">
    <location>
        <begin position="21"/>
        <end position="49"/>
    </location>
</feature>
<evidence type="ECO:0000259" key="7">
    <source>
        <dbReference type="PROSITE" id="PS50048"/>
    </source>
</evidence>
<keyword evidence="9" id="KW-1185">Reference proteome</keyword>
<dbReference type="OrthoDB" id="2593732at2759"/>
<dbReference type="SUPFAM" id="SSF57701">
    <property type="entry name" value="Zn2/Cys6 DNA-binding domain"/>
    <property type="match status" value="1"/>
</dbReference>
<protein>
    <recommendedName>
        <fullName evidence="7">Zn(2)-C6 fungal-type domain-containing protein</fullName>
    </recommendedName>
</protein>
<dbReference type="PANTHER" id="PTHR36206:SF4">
    <property type="entry name" value="HYPOTHETICAL CONSERVED PROTEIN (EUROFUNG)-RELATED"/>
    <property type="match status" value="1"/>
</dbReference>
<dbReference type="Pfam" id="PF11951">
    <property type="entry name" value="Fungal_trans_2"/>
    <property type="match status" value="1"/>
</dbReference>
<dbReference type="RefSeq" id="XP_033518640.1">
    <property type="nucleotide sequence ID" value="XM_033666320.1"/>
</dbReference>
<dbReference type="InterPro" id="IPR021858">
    <property type="entry name" value="Fun_TF"/>
</dbReference>
<evidence type="ECO:0000256" key="6">
    <source>
        <dbReference type="ARBA" id="ARBA00023242"/>
    </source>
</evidence>
<dbReference type="Gene3D" id="4.10.240.10">
    <property type="entry name" value="Zn(2)-C6 fungal-type DNA-binding domain"/>
    <property type="match status" value="1"/>
</dbReference>
<evidence type="ECO:0000256" key="2">
    <source>
        <dbReference type="ARBA" id="ARBA00022833"/>
    </source>
</evidence>
<dbReference type="AlphaFoldDB" id="A0A6A5ZZV8"/>
<keyword evidence="6" id="KW-0539">Nucleus</keyword>
<gene>
    <name evidence="8" type="ORF">P153DRAFT_351139</name>
</gene>
<organism evidence="8 9">
    <name type="scientific">Dothidotthia symphoricarpi CBS 119687</name>
    <dbReference type="NCBI Taxonomy" id="1392245"/>
    <lineage>
        <taxon>Eukaryota</taxon>
        <taxon>Fungi</taxon>
        <taxon>Dikarya</taxon>
        <taxon>Ascomycota</taxon>
        <taxon>Pezizomycotina</taxon>
        <taxon>Dothideomycetes</taxon>
        <taxon>Pleosporomycetidae</taxon>
        <taxon>Pleosporales</taxon>
        <taxon>Dothidotthiaceae</taxon>
        <taxon>Dothidotthia</taxon>
    </lineage>
</organism>
<evidence type="ECO:0000313" key="9">
    <source>
        <dbReference type="Proteomes" id="UP000799771"/>
    </source>
</evidence>
<dbReference type="GeneID" id="54406752"/>
<reference evidence="8" key="1">
    <citation type="journal article" date="2020" name="Stud. Mycol.">
        <title>101 Dothideomycetes genomes: a test case for predicting lifestyles and emergence of pathogens.</title>
        <authorList>
            <person name="Haridas S."/>
            <person name="Albert R."/>
            <person name="Binder M."/>
            <person name="Bloem J."/>
            <person name="Labutti K."/>
            <person name="Salamov A."/>
            <person name="Andreopoulos B."/>
            <person name="Baker S."/>
            <person name="Barry K."/>
            <person name="Bills G."/>
            <person name="Bluhm B."/>
            <person name="Cannon C."/>
            <person name="Castanera R."/>
            <person name="Culley D."/>
            <person name="Daum C."/>
            <person name="Ezra D."/>
            <person name="Gonzalez J."/>
            <person name="Henrissat B."/>
            <person name="Kuo A."/>
            <person name="Liang C."/>
            <person name="Lipzen A."/>
            <person name="Lutzoni F."/>
            <person name="Magnuson J."/>
            <person name="Mondo S."/>
            <person name="Nolan M."/>
            <person name="Ohm R."/>
            <person name="Pangilinan J."/>
            <person name="Park H.-J."/>
            <person name="Ramirez L."/>
            <person name="Alfaro M."/>
            <person name="Sun H."/>
            <person name="Tritt A."/>
            <person name="Yoshinaga Y."/>
            <person name="Zwiers L.-H."/>
            <person name="Turgeon B."/>
            <person name="Goodwin S."/>
            <person name="Spatafora J."/>
            <person name="Crous P."/>
            <person name="Grigoriev I."/>
        </authorList>
    </citation>
    <scope>NUCLEOTIDE SEQUENCE</scope>
    <source>
        <strain evidence="8">CBS 119687</strain>
    </source>
</reference>